<dbReference type="PROSITE" id="PS51186">
    <property type="entry name" value="GNAT"/>
    <property type="match status" value="1"/>
</dbReference>
<feature type="domain" description="N-acetyltransferase" evidence="3">
    <location>
        <begin position="4"/>
        <end position="148"/>
    </location>
</feature>
<evidence type="ECO:0000313" key="5">
    <source>
        <dbReference type="Proteomes" id="UP001371305"/>
    </source>
</evidence>
<dbReference type="Pfam" id="PF00583">
    <property type="entry name" value="Acetyltransf_1"/>
    <property type="match status" value="1"/>
</dbReference>
<accession>A0ABU9AYA4</accession>
<evidence type="ECO:0000256" key="1">
    <source>
        <dbReference type="ARBA" id="ARBA00022679"/>
    </source>
</evidence>
<dbReference type="InterPro" id="IPR050832">
    <property type="entry name" value="Bact_Acetyltransf"/>
</dbReference>
<dbReference type="RefSeq" id="WP_341406274.1">
    <property type="nucleotide sequence ID" value="NZ_JBBUKT010000007.1"/>
</dbReference>
<dbReference type="InterPro" id="IPR000182">
    <property type="entry name" value="GNAT_dom"/>
</dbReference>
<reference evidence="4 5" key="1">
    <citation type="submission" date="2024-04" db="EMBL/GenBank/DDBJ databases">
        <title>Luteolibacter sp. isolated from soil.</title>
        <authorList>
            <person name="An J."/>
        </authorList>
    </citation>
    <scope>NUCLEOTIDE SEQUENCE [LARGE SCALE GENOMIC DNA]</scope>
    <source>
        <strain evidence="4 5">Y139</strain>
    </source>
</reference>
<organism evidence="4 5">
    <name type="scientific">Luteolibacter soli</name>
    <dbReference type="NCBI Taxonomy" id="3135280"/>
    <lineage>
        <taxon>Bacteria</taxon>
        <taxon>Pseudomonadati</taxon>
        <taxon>Verrucomicrobiota</taxon>
        <taxon>Verrucomicrobiia</taxon>
        <taxon>Verrucomicrobiales</taxon>
        <taxon>Verrucomicrobiaceae</taxon>
        <taxon>Luteolibacter</taxon>
    </lineage>
</organism>
<dbReference type="Gene3D" id="3.40.630.30">
    <property type="match status" value="1"/>
</dbReference>
<gene>
    <name evidence="4" type="ORF">WKV53_18540</name>
</gene>
<dbReference type="SUPFAM" id="SSF55729">
    <property type="entry name" value="Acyl-CoA N-acyltransferases (Nat)"/>
    <property type="match status" value="1"/>
</dbReference>
<dbReference type="PANTHER" id="PTHR43877">
    <property type="entry name" value="AMINOALKYLPHOSPHONATE N-ACETYLTRANSFERASE-RELATED-RELATED"/>
    <property type="match status" value="1"/>
</dbReference>
<dbReference type="Proteomes" id="UP001371305">
    <property type="component" value="Unassembled WGS sequence"/>
</dbReference>
<comment type="caution">
    <text evidence="4">The sequence shown here is derived from an EMBL/GenBank/DDBJ whole genome shotgun (WGS) entry which is preliminary data.</text>
</comment>
<keyword evidence="5" id="KW-1185">Reference proteome</keyword>
<sequence>MTPPEIRELVAEDIPAALRLLAILNASTPPEVLEQRFKAILAEHPHYHAFGAFIDGKLAGLASAWIATKVWCGRYLELDNIVVDPELRSSGVGSFLIQRLEALAREKDCNLAVLDSYTSNHPSHRLYHRLGFEIWGFHFVKPLGPLDR</sequence>
<evidence type="ECO:0000313" key="4">
    <source>
        <dbReference type="EMBL" id="MEK7952518.1"/>
    </source>
</evidence>
<keyword evidence="1" id="KW-0808">Transferase</keyword>
<evidence type="ECO:0000259" key="3">
    <source>
        <dbReference type="PROSITE" id="PS51186"/>
    </source>
</evidence>
<name>A0ABU9AYA4_9BACT</name>
<evidence type="ECO:0000256" key="2">
    <source>
        <dbReference type="ARBA" id="ARBA00023315"/>
    </source>
</evidence>
<keyword evidence="2" id="KW-0012">Acyltransferase</keyword>
<dbReference type="PANTHER" id="PTHR43877:SF2">
    <property type="entry name" value="AMINOALKYLPHOSPHONATE N-ACETYLTRANSFERASE-RELATED"/>
    <property type="match status" value="1"/>
</dbReference>
<proteinExistence type="predicted"/>
<protein>
    <submittedName>
        <fullName evidence="4">GNAT family N-acetyltransferase</fullName>
    </submittedName>
</protein>
<dbReference type="EMBL" id="JBBUKT010000007">
    <property type="protein sequence ID" value="MEK7952518.1"/>
    <property type="molecule type" value="Genomic_DNA"/>
</dbReference>
<dbReference type="CDD" id="cd04301">
    <property type="entry name" value="NAT_SF"/>
    <property type="match status" value="1"/>
</dbReference>
<dbReference type="InterPro" id="IPR016181">
    <property type="entry name" value="Acyl_CoA_acyltransferase"/>
</dbReference>